<organism evidence="3 4">
    <name type="scientific">Bodo saltans</name>
    <name type="common">Flagellated protozoan</name>
    <dbReference type="NCBI Taxonomy" id="75058"/>
    <lineage>
        <taxon>Eukaryota</taxon>
        <taxon>Discoba</taxon>
        <taxon>Euglenozoa</taxon>
        <taxon>Kinetoplastea</taxon>
        <taxon>Metakinetoplastina</taxon>
        <taxon>Eubodonida</taxon>
        <taxon>Bodonidae</taxon>
        <taxon>Bodo</taxon>
    </lineage>
</organism>
<dbReference type="GO" id="GO:0008270">
    <property type="term" value="F:zinc ion binding"/>
    <property type="evidence" value="ECO:0007669"/>
    <property type="project" value="UniProtKB-KW"/>
</dbReference>
<dbReference type="InterPro" id="IPR013083">
    <property type="entry name" value="Znf_RING/FYVE/PHD"/>
</dbReference>
<keyword evidence="1" id="KW-0862">Zinc</keyword>
<evidence type="ECO:0000259" key="2">
    <source>
        <dbReference type="PROSITE" id="PS50089"/>
    </source>
</evidence>
<feature type="domain" description="RING-type" evidence="2">
    <location>
        <begin position="16"/>
        <end position="55"/>
    </location>
</feature>
<keyword evidence="4" id="KW-1185">Reference proteome</keyword>
<dbReference type="AlphaFoldDB" id="A0A0S4IQQ6"/>
<sequence>MMPDTTPTNIPESCLCCICCEPLLNAVSFVPCHHTLCHDCSVRVMASRRTCPFCRSDIHQVSTSYTISNIVQDLVHRAAQGERDGPLDPCEHAVVNSRSRRRCRRQRSPCVTDDSDDDDNNRAASRINSASQRQCHMQAHSPQRIEMLVTRCTFFAPRHMSHNRIRTIVVDWANAEEDRLVDEILSAEA</sequence>
<reference evidence="4" key="1">
    <citation type="submission" date="2015-09" db="EMBL/GenBank/DDBJ databases">
        <authorList>
            <consortium name="Pathogen Informatics"/>
        </authorList>
    </citation>
    <scope>NUCLEOTIDE SEQUENCE [LARGE SCALE GENOMIC DNA]</scope>
    <source>
        <strain evidence="4">Lake Konstanz</strain>
    </source>
</reference>
<dbReference type="PROSITE" id="PS50089">
    <property type="entry name" value="ZF_RING_2"/>
    <property type="match status" value="1"/>
</dbReference>
<keyword evidence="1" id="KW-0479">Metal-binding</keyword>
<accession>A0A0S4IQQ6</accession>
<dbReference type="OrthoDB" id="264917at2759"/>
<dbReference type="Proteomes" id="UP000051952">
    <property type="component" value="Unassembled WGS sequence"/>
</dbReference>
<evidence type="ECO:0000256" key="1">
    <source>
        <dbReference type="PROSITE-ProRule" id="PRU00175"/>
    </source>
</evidence>
<keyword evidence="1" id="KW-0863">Zinc-finger</keyword>
<proteinExistence type="predicted"/>
<dbReference type="VEuPathDB" id="TriTrypDB:BSAL_61000"/>
<dbReference type="Gene3D" id="3.30.40.10">
    <property type="entry name" value="Zinc/RING finger domain, C3HC4 (zinc finger)"/>
    <property type="match status" value="1"/>
</dbReference>
<protein>
    <submittedName>
        <fullName evidence="3">Polycomb group ring finger 1, putative</fullName>
    </submittedName>
</protein>
<dbReference type="EMBL" id="CYKH01000284">
    <property type="protein sequence ID" value="CUF28043.1"/>
    <property type="molecule type" value="Genomic_DNA"/>
</dbReference>
<name>A0A0S4IQQ6_BODSA</name>
<evidence type="ECO:0000313" key="3">
    <source>
        <dbReference type="EMBL" id="CUF28043.1"/>
    </source>
</evidence>
<dbReference type="InterPro" id="IPR001841">
    <property type="entry name" value="Znf_RING"/>
</dbReference>
<dbReference type="SUPFAM" id="SSF57850">
    <property type="entry name" value="RING/U-box"/>
    <property type="match status" value="1"/>
</dbReference>
<evidence type="ECO:0000313" key="4">
    <source>
        <dbReference type="Proteomes" id="UP000051952"/>
    </source>
</evidence>
<gene>
    <name evidence="3" type="ORF">BSAL_61000</name>
</gene>
<dbReference type="Pfam" id="PF13920">
    <property type="entry name" value="zf-C3HC4_3"/>
    <property type="match status" value="1"/>
</dbReference>